<sequence length="160" mass="18662">MNDENDAPIRTVYRLIKESQAIDNYWVIEHSLLDLNKSGVVSSDFGHFNCILYPKLKLNGVSFKLELIVTGNSLPTVRFEKPLFHPYVDENRYLCLPLTSNCKLDIQKDPLKDILEYIRRVFILQERSEKDECYNATALKEYNEDQDKFFAKLSEQGSSF</sequence>
<gene>
    <name evidence="1" type="ORF">TVAG_486800</name>
</gene>
<reference evidence="1" key="2">
    <citation type="journal article" date="2007" name="Science">
        <title>Draft genome sequence of the sexually transmitted pathogen Trichomonas vaginalis.</title>
        <authorList>
            <person name="Carlton J.M."/>
            <person name="Hirt R.P."/>
            <person name="Silva J.C."/>
            <person name="Delcher A.L."/>
            <person name="Schatz M."/>
            <person name="Zhao Q."/>
            <person name="Wortman J.R."/>
            <person name="Bidwell S.L."/>
            <person name="Alsmark U.C.M."/>
            <person name="Besteiro S."/>
            <person name="Sicheritz-Ponten T."/>
            <person name="Noel C.J."/>
            <person name="Dacks J.B."/>
            <person name="Foster P.G."/>
            <person name="Simillion C."/>
            <person name="Van de Peer Y."/>
            <person name="Miranda-Saavedra D."/>
            <person name="Barton G.J."/>
            <person name="Westrop G.D."/>
            <person name="Mueller S."/>
            <person name="Dessi D."/>
            <person name="Fiori P.L."/>
            <person name="Ren Q."/>
            <person name="Paulsen I."/>
            <person name="Zhang H."/>
            <person name="Bastida-Corcuera F.D."/>
            <person name="Simoes-Barbosa A."/>
            <person name="Brown M.T."/>
            <person name="Hayes R.D."/>
            <person name="Mukherjee M."/>
            <person name="Okumura C.Y."/>
            <person name="Schneider R."/>
            <person name="Smith A.J."/>
            <person name="Vanacova S."/>
            <person name="Villalvazo M."/>
            <person name="Haas B.J."/>
            <person name="Pertea M."/>
            <person name="Feldblyum T.V."/>
            <person name="Utterback T.R."/>
            <person name="Shu C.L."/>
            <person name="Osoegawa K."/>
            <person name="de Jong P.J."/>
            <person name="Hrdy I."/>
            <person name="Horvathova L."/>
            <person name="Zubacova Z."/>
            <person name="Dolezal P."/>
            <person name="Malik S.B."/>
            <person name="Logsdon J.M. Jr."/>
            <person name="Henze K."/>
            <person name="Gupta A."/>
            <person name="Wang C.C."/>
            <person name="Dunne R.L."/>
            <person name="Upcroft J.A."/>
            <person name="Upcroft P."/>
            <person name="White O."/>
            <person name="Salzberg S.L."/>
            <person name="Tang P."/>
            <person name="Chiu C.-H."/>
            <person name="Lee Y.-S."/>
            <person name="Embley T.M."/>
            <person name="Coombs G.H."/>
            <person name="Mottram J.C."/>
            <person name="Tachezy J."/>
            <person name="Fraser-Liggett C.M."/>
            <person name="Johnson P.J."/>
        </authorList>
    </citation>
    <scope>NUCLEOTIDE SEQUENCE [LARGE SCALE GENOMIC DNA]</scope>
    <source>
        <strain evidence="1">G3</strain>
    </source>
</reference>
<proteinExistence type="predicted"/>
<organism evidence="1 2">
    <name type="scientific">Trichomonas vaginalis (strain ATCC PRA-98 / G3)</name>
    <dbReference type="NCBI Taxonomy" id="412133"/>
    <lineage>
        <taxon>Eukaryota</taxon>
        <taxon>Metamonada</taxon>
        <taxon>Parabasalia</taxon>
        <taxon>Trichomonadida</taxon>
        <taxon>Trichomonadidae</taxon>
        <taxon>Trichomonas</taxon>
    </lineage>
</organism>
<dbReference type="AlphaFoldDB" id="A2DZA8"/>
<evidence type="ECO:0000313" key="2">
    <source>
        <dbReference type="Proteomes" id="UP000001542"/>
    </source>
</evidence>
<dbReference type="VEuPathDB" id="TrichDB:TVAGG3_1017410"/>
<dbReference type="VEuPathDB" id="TrichDB:TVAG_486800"/>
<keyword evidence="2" id="KW-1185">Reference proteome</keyword>
<name>A2DZA8_TRIV3</name>
<dbReference type="SUPFAM" id="SSF54495">
    <property type="entry name" value="UBC-like"/>
    <property type="match status" value="1"/>
</dbReference>
<protein>
    <submittedName>
        <fullName evidence="1">Uncharacterized protein</fullName>
    </submittedName>
</protein>
<dbReference type="Proteomes" id="UP000001542">
    <property type="component" value="Unassembled WGS sequence"/>
</dbReference>
<dbReference type="Gene3D" id="3.10.110.10">
    <property type="entry name" value="Ubiquitin Conjugating Enzyme"/>
    <property type="match status" value="1"/>
</dbReference>
<reference evidence="1" key="1">
    <citation type="submission" date="2006-10" db="EMBL/GenBank/DDBJ databases">
        <authorList>
            <person name="Amadeo P."/>
            <person name="Zhao Q."/>
            <person name="Wortman J."/>
            <person name="Fraser-Liggett C."/>
            <person name="Carlton J."/>
        </authorList>
    </citation>
    <scope>NUCLEOTIDE SEQUENCE</scope>
    <source>
        <strain evidence="1">G3</strain>
    </source>
</reference>
<dbReference type="RefSeq" id="XP_001326460.1">
    <property type="nucleotide sequence ID" value="XM_001326425.1"/>
</dbReference>
<dbReference type="EMBL" id="DS113273">
    <property type="protein sequence ID" value="EAY14237.1"/>
    <property type="molecule type" value="Genomic_DNA"/>
</dbReference>
<dbReference type="InParanoid" id="A2DZA8"/>
<dbReference type="InterPro" id="IPR016135">
    <property type="entry name" value="UBQ-conjugating_enzyme/RWD"/>
</dbReference>
<dbReference type="SMR" id="A2DZA8"/>
<dbReference type="KEGG" id="tva:4772224"/>
<evidence type="ECO:0000313" key="1">
    <source>
        <dbReference type="EMBL" id="EAY14237.1"/>
    </source>
</evidence>
<accession>A2DZA8</accession>